<dbReference type="PANTHER" id="PTHR43491:SF1">
    <property type="entry name" value="UDP-N-ACETYL-D-MANNOSAMINE DEHYDROGENASE"/>
    <property type="match status" value="1"/>
</dbReference>
<keyword evidence="6" id="KW-1185">Reference proteome</keyword>
<dbReference type="PIRSF" id="PIRSF000124">
    <property type="entry name" value="UDPglc_GDPman_dh"/>
    <property type="match status" value="1"/>
</dbReference>
<evidence type="ECO:0000256" key="2">
    <source>
        <dbReference type="ARBA" id="ARBA00023027"/>
    </source>
</evidence>
<evidence type="ECO:0000259" key="4">
    <source>
        <dbReference type="SMART" id="SM00984"/>
    </source>
</evidence>
<gene>
    <name evidence="5" type="ORF">BSYN_01700</name>
</gene>
<dbReference type="InterPro" id="IPR036220">
    <property type="entry name" value="UDP-Glc/GDP-Man_DH_C_sf"/>
</dbReference>
<dbReference type="InterPro" id="IPR014026">
    <property type="entry name" value="UDP-Glc/GDP-Man_DH_dimer"/>
</dbReference>
<dbReference type="SMART" id="SM00984">
    <property type="entry name" value="UDPG_MGDP_dh_C"/>
    <property type="match status" value="1"/>
</dbReference>
<comment type="similarity">
    <text evidence="3">Belongs to the UDP-glucose/GDP-mannose dehydrogenase family.</text>
</comment>
<dbReference type="InterPro" id="IPR014027">
    <property type="entry name" value="UDP-Glc/GDP-Man_DH_C"/>
</dbReference>
<evidence type="ECO:0000256" key="3">
    <source>
        <dbReference type="PIRNR" id="PIRNR000124"/>
    </source>
</evidence>
<dbReference type="Gene3D" id="3.40.50.720">
    <property type="entry name" value="NAD(P)-binding Rossmann-like Domain"/>
    <property type="match status" value="2"/>
</dbReference>
<organism evidence="5 6">
    <name type="scientific">Bacteroides sedimenti</name>
    <dbReference type="NCBI Taxonomy" id="2136147"/>
    <lineage>
        <taxon>Bacteria</taxon>
        <taxon>Pseudomonadati</taxon>
        <taxon>Bacteroidota</taxon>
        <taxon>Bacteroidia</taxon>
        <taxon>Bacteroidales</taxon>
        <taxon>Bacteroidaceae</taxon>
        <taxon>Bacteroides</taxon>
    </lineage>
</organism>
<evidence type="ECO:0000313" key="6">
    <source>
        <dbReference type="Proteomes" id="UP001496674"/>
    </source>
</evidence>
<dbReference type="NCBIfam" id="TIGR03026">
    <property type="entry name" value="NDP-sugDHase"/>
    <property type="match status" value="1"/>
</dbReference>
<proteinExistence type="inferred from homology"/>
<dbReference type="Pfam" id="PF03720">
    <property type="entry name" value="UDPG_MGDP_dh_C"/>
    <property type="match status" value="1"/>
</dbReference>
<dbReference type="SUPFAM" id="SSF48179">
    <property type="entry name" value="6-phosphogluconate dehydrogenase C-terminal domain-like"/>
    <property type="match status" value="1"/>
</dbReference>
<dbReference type="Proteomes" id="UP001496674">
    <property type="component" value="Chromosome"/>
</dbReference>
<dbReference type="Pfam" id="PF00984">
    <property type="entry name" value="UDPG_MGDP_dh"/>
    <property type="match status" value="1"/>
</dbReference>
<dbReference type="InterPro" id="IPR017476">
    <property type="entry name" value="UDP-Glc/GDP-Man"/>
</dbReference>
<dbReference type="PANTHER" id="PTHR43491">
    <property type="entry name" value="UDP-N-ACETYL-D-MANNOSAMINE DEHYDROGENASE"/>
    <property type="match status" value="1"/>
</dbReference>
<reference evidence="5 6" key="1">
    <citation type="submission" date="2023-04" db="EMBL/GenBank/DDBJ databases">
        <title>Draft genome sequence of acteroides sedimenti strain YN3PY1.</title>
        <authorList>
            <person name="Yoshida N."/>
        </authorList>
    </citation>
    <scope>NUCLEOTIDE SEQUENCE [LARGE SCALE GENOMIC DNA]</scope>
    <source>
        <strain evidence="5 6">YN3PY1</strain>
    </source>
</reference>
<dbReference type="InterPro" id="IPR008927">
    <property type="entry name" value="6-PGluconate_DH-like_C_sf"/>
</dbReference>
<dbReference type="Pfam" id="PF03721">
    <property type="entry name" value="UDPG_MGDP_dh_N"/>
    <property type="match status" value="1"/>
</dbReference>
<dbReference type="SUPFAM" id="SSF51735">
    <property type="entry name" value="NAD(P)-binding Rossmann-fold domains"/>
    <property type="match status" value="1"/>
</dbReference>
<keyword evidence="2" id="KW-0520">NAD</keyword>
<evidence type="ECO:0000256" key="1">
    <source>
        <dbReference type="ARBA" id="ARBA00023002"/>
    </source>
</evidence>
<dbReference type="SUPFAM" id="SSF52413">
    <property type="entry name" value="UDP-glucose/GDP-mannose dehydrogenase C-terminal domain"/>
    <property type="match status" value="1"/>
</dbReference>
<dbReference type="NCBIfam" id="NF008286">
    <property type="entry name" value="PRK11064.1"/>
    <property type="match status" value="1"/>
</dbReference>
<name>A0ABN6YZX5_9BACE</name>
<dbReference type="RefSeq" id="WP_353332377.1">
    <property type="nucleotide sequence ID" value="NZ_AP028055.1"/>
</dbReference>
<evidence type="ECO:0000313" key="5">
    <source>
        <dbReference type="EMBL" id="BEG97905.1"/>
    </source>
</evidence>
<dbReference type="EMBL" id="AP028055">
    <property type="protein sequence ID" value="BEG97905.1"/>
    <property type="molecule type" value="Genomic_DNA"/>
</dbReference>
<protein>
    <submittedName>
        <fullName evidence="5">UDP-N-acetyl-D-mannosamine dehydrogenase</fullName>
    </submittedName>
</protein>
<dbReference type="InterPro" id="IPR036291">
    <property type="entry name" value="NAD(P)-bd_dom_sf"/>
</dbReference>
<dbReference type="InterPro" id="IPR001732">
    <property type="entry name" value="UDP-Glc/GDP-Man_DH_N"/>
</dbReference>
<feature type="domain" description="UDP-glucose/GDP-mannose dehydrogenase C-terminal" evidence="4">
    <location>
        <begin position="310"/>
        <end position="399"/>
    </location>
</feature>
<dbReference type="PIRSF" id="PIRSF500136">
    <property type="entry name" value="UDP_ManNAc_DH"/>
    <property type="match status" value="1"/>
</dbReference>
<dbReference type="InterPro" id="IPR028359">
    <property type="entry name" value="UDP_ManNAc/GlcNAc_DH"/>
</dbReference>
<keyword evidence="1" id="KW-0560">Oxidoreductase</keyword>
<accession>A0ABN6YZX5</accession>
<sequence length="399" mass="44867">MKAVFMGLGYIGLPTAAVAASKGIRVVGVDVNPAVVETINQGKIHIMEPDLDKVVKEVVEKGNLRASSKPEEADAFFIVVPTPFKQNHRADISYVESATRMVIPYLREGNLFVIESTSPVMTTEKMVDVIFKTRPELKGKIYVAYCPERVLPGNVLYELEHNDRVIGGINPESAERASDFYAKFVKGQLHKTNVRTAEMCKLTENSSRDVQIAFANELSMICDRADINVYNLIELANKHPRVNILQPGCGVGGHCIAVDPWFIVSDFPEQAQIIKRARETNDYKADWCANRVLKTCQEFTARTDREPVVACMGLAFKPDIDDLRESPAIYIVSRIISEARAEVLVVEPNISDHRTFNLMDYKEAYEKADIVVWLVRHREFVEMPVDTGKIELDFCGVRK</sequence>